<evidence type="ECO:0000256" key="2">
    <source>
        <dbReference type="ARBA" id="ARBA00022679"/>
    </source>
</evidence>
<dbReference type="GeneID" id="63823969"/>
<dbReference type="Gene3D" id="3.30.200.20">
    <property type="entry name" value="Phosphorylase Kinase, domain 1"/>
    <property type="match status" value="1"/>
</dbReference>
<dbReference type="PROSITE" id="PS50011">
    <property type="entry name" value="PROTEIN_KINASE_DOM"/>
    <property type="match status" value="1"/>
</dbReference>
<organism evidence="8 9">
    <name type="scientific">Laetiporus sulphureus 93-53</name>
    <dbReference type="NCBI Taxonomy" id="1314785"/>
    <lineage>
        <taxon>Eukaryota</taxon>
        <taxon>Fungi</taxon>
        <taxon>Dikarya</taxon>
        <taxon>Basidiomycota</taxon>
        <taxon>Agaricomycotina</taxon>
        <taxon>Agaricomycetes</taxon>
        <taxon>Polyporales</taxon>
        <taxon>Laetiporus</taxon>
    </lineage>
</organism>
<proteinExistence type="predicted"/>
<dbReference type="GO" id="GO:0043484">
    <property type="term" value="P:regulation of RNA splicing"/>
    <property type="evidence" value="ECO:0007669"/>
    <property type="project" value="TreeGrafter"/>
</dbReference>
<dbReference type="OrthoDB" id="5979581at2759"/>
<keyword evidence="5 6" id="KW-0067">ATP-binding</keyword>
<accession>A0A165F231</accession>
<dbReference type="PROSITE" id="PS00107">
    <property type="entry name" value="PROTEIN_KINASE_ATP"/>
    <property type="match status" value="1"/>
</dbReference>
<dbReference type="PANTHER" id="PTHR45646:SF11">
    <property type="entry name" value="SERINE_THREONINE-PROTEIN KINASE DOA"/>
    <property type="match status" value="1"/>
</dbReference>
<evidence type="ECO:0000313" key="8">
    <source>
        <dbReference type="EMBL" id="KZT08211.1"/>
    </source>
</evidence>
<protein>
    <submittedName>
        <fullName evidence="8">Kinase-like protein</fullName>
    </submittedName>
</protein>
<dbReference type="RefSeq" id="XP_040765951.1">
    <property type="nucleotide sequence ID" value="XM_040906940.1"/>
</dbReference>
<dbReference type="Proteomes" id="UP000076871">
    <property type="component" value="Unassembled WGS sequence"/>
</dbReference>
<dbReference type="GO" id="GO:0005524">
    <property type="term" value="F:ATP binding"/>
    <property type="evidence" value="ECO:0007669"/>
    <property type="project" value="UniProtKB-UniRule"/>
</dbReference>
<dbReference type="Pfam" id="PF00069">
    <property type="entry name" value="Pkinase"/>
    <property type="match status" value="1"/>
</dbReference>
<dbReference type="InterPro" id="IPR000719">
    <property type="entry name" value="Prot_kinase_dom"/>
</dbReference>
<dbReference type="Gene3D" id="1.10.510.10">
    <property type="entry name" value="Transferase(Phosphotransferase) domain 1"/>
    <property type="match status" value="1"/>
</dbReference>
<dbReference type="AlphaFoldDB" id="A0A165F231"/>
<dbReference type="SUPFAM" id="SSF56112">
    <property type="entry name" value="Protein kinase-like (PK-like)"/>
    <property type="match status" value="1"/>
</dbReference>
<dbReference type="GO" id="GO:0005634">
    <property type="term" value="C:nucleus"/>
    <property type="evidence" value="ECO:0007669"/>
    <property type="project" value="TreeGrafter"/>
</dbReference>
<keyword evidence="1" id="KW-0723">Serine/threonine-protein kinase</keyword>
<dbReference type="InterPro" id="IPR051175">
    <property type="entry name" value="CLK_kinases"/>
</dbReference>
<keyword evidence="4 8" id="KW-0418">Kinase</keyword>
<dbReference type="STRING" id="1314785.A0A165F231"/>
<dbReference type="InterPro" id="IPR011009">
    <property type="entry name" value="Kinase-like_dom_sf"/>
</dbReference>
<dbReference type="InParanoid" id="A0A165F231"/>
<evidence type="ECO:0000256" key="1">
    <source>
        <dbReference type="ARBA" id="ARBA00022527"/>
    </source>
</evidence>
<dbReference type="EMBL" id="KV427616">
    <property type="protein sequence ID" value="KZT08211.1"/>
    <property type="molecule type" value="Genomic_DNA"/>
</dbReference>
<dbReference type="GO" id="GO:0004674">
    <property type="term" value="F:protein serine/threonine kinase activity"/>
    <property type="evidence" value="ECO:0007669"/>
    <property type="project" value="UniProtKB-KW"/>
</dbReference>
<evidence type="ECO:0000256" key="3">
    <source>
        <dbReference type="ARBA" id="ARBA00022741"/>
    </source>
</evidence>
<evidence type="ECO:0000256" key="5">
    <source>
        <dbReference type="ARBA" id="ARBA00022840"/>
    </source>
</evidence>
<dbReference type="PANTHER" id="PTHR45646">
    <property type="entry name" value="SERINE/THREONINE-PROTEIN KINASE DOA-RELATED"/>
    <property type="match status" value="1"/>
</dbReference>
<feature type="domain" description="Protein kinase" evidence="7">
    <location>
        <begin position="51"/>
        <end position="317"/>
    </location>
</feature>
<feature type="binding site" evidence="6">
    <location>
        <position position="80"/>
    </location>
    <ligand>
        <name>ATP</name>
        <dbReference type="ChEBI" id="CHEBI:30616"/>
    </ligand>
</feature>
<dbReference type="InterPro" id="IPR017441">
    <property type="entry name" value="Protein_kinase_ATP_BS"/>
</dbReference>
<evidence type="ECO:0000256" key="6">
    <source>
        <dbReference type="PROSITE-ProRule" id="PRU10141"/>
    </source>
</evidence>
<keyword evidence="3 6" id="KW-0547">Nucleotide-binding</keyword>
<keyword evidence="9" id="KW-1185">Reference proteome</keyword>
<sequence length="317" mass="34733">MHRRLLGKLKLPALTKRKARPAWPEEPLDLGTDANAGFFPAQLGTVLHSSYTVVRKLGFGQHSSVWMANDSRAQCGVAIKILTAHATLMQGSVACELPILRLVAKAQGHSDTETHLIKFKDTFNVQSCHGEHLCLVTEVLGSSFKAFCVHLEAKFPFPSQRRSHISFSLLRGTCMLLVLSIQAVPDIKFDNMLAVIDDIESFLSHQAKSSPPQIETLDVSAFPVPPVISQPLSTARDLSDNCSIPIFKLTDFGTSAFVDGYHSDIIQPVALRAPEVVIGCGWDKKADIWSVGCLVFEMLTGNWLFNPRPVGSWSADA</sequence>
<keyword evidence="2" id="KW-0808">Transferase</keyword>
<reference evidence="8 9" key="1">
    <citation type="journal article" date="2016" name="Mol. Biol. Evol.">
        <title>Comparative Genomics of Early-Diverging Mushroom-Forming Fungi Provides Insights into the Origins of Lignocellulose Decay Capabilities.</title>
        <authorList>
            <person name="Nagy L.G."/>
            <person name="Riley R."/>
            <person name="Tritt A."/>
            <person name="Adam C."/>
            <person name="Daum C."/>
            <person name="Floudas D."/>
            <person name="Sun H."/>
            <person name="Yadav J.S."/>
            <person name="Pangilinan J."/>
            <person name="Larsson K.H."/>
            <person name="Matsuura K."/>
            <person name="Barry K."/>
            <person name="Labutti K."/>
            <person name="Kuo R."/>
            <person name="Ohm R.A."/>
            <person name="Bhattacharya S.S."/>
            <person name="Shirouzu T."/>
            <person name="Yoshinaga Y."/>
            <person name="Martin F.M."/>
            <person name="Grigoriev I.V."/>
            <person name="Hibbett D.S."/>
        </authorList>
    </citation>
    <scope>NUCLEOTIDE SEQUENCE [LARGE SCALE GENOMIC DNA]</scope>
    <source>
        <strain evidence="8 9">93-53</strain>
    </source>
</reference>
<evidence type="ECO:0000256" key="4">
    <source>
        <dbReference type="ARBA" id="ARBA00022777"/>
    </source>
</evidence>
<gene>
    <name evidence="8" type="ORF">LAESUDRAFT_713109</name>
</gene>
<name>A0A165F231_9APHY</name>
<evidence type="ECO:0000313" key="9">
    <source>
        <dbReference type="Proteomes" id="UP000076871"/>
    </source>
</evidence>
<evidence type="ECO:0000259" key="7">
    <source>
        <dbReference type="PROSITE" id="PS50011"/>
    </source>
</evidence>
<dbReference type="SMART" id="SM00220">
    <property type="entry name" value="S_TKc"/>
    <property type="match status" value="1"/>
</dbReference>